<dbReference type="RefSeq" id="WP_209891576.1">
    <property type="nucleotide sequence ID" value="NZ_JAGGMR010000001.1"/>
</dbReference>
<gene>
    <name evidence="1" type="ORF">BJ987_003748</name>
</gene>
<reference evidence="1 2" key="1">
    <citation type="submission" date="2021-03" db="EMBL/GenBank/DDBJ databases">
        <title>Sequencing the genomes of 1000 actinobacteria strains.</title>
        <authorList>
            <person name="Klenk H.-P."/>
        </authorList>
    </citation>
    <scope>NUCLEOTIDE SEQUENCE [LARGE SCALE GENOMIC DNA]</scope>
    <source>
        <strain evidence="1 2">DSM 45516</strain>
    </source>
</reference>
<dbReference type="EMBL" id="JAGGMR010000001">
    <property type="protein sequence ID" value="MBP2190847.1"/>
    <property type="molecule type" value="Genomic_DNA"/>
</dbReference>
<name>A0ABS4QGN3_9NOCA</name>
<evidence type="ECO:0000313" key="1">
    <source>
        <dbReference type="EMBL" id="MBP2190847.1"/>
    </source>
</evidence>
<comment type="caution">
    <text evidence="1">The sequence shown here is derived from an EMBL/GenBank/DDBJ whole genome shotgun (WGS) entry which is preliminary data.</text>
</comment>
<dbReference type="Proteomes" id="UP001519325">
    <property type="component" value="Unassembled WGS sequence"/>
</dbReference>
<protein>
    <submittedName>
        <fullName evidence="1">Uncharacterized protein YndB with AHSA1/START domain</fullName>
    </submittedName>
</protein>
<organism evidence="1 2">
    <name type="scientific">Nocardia goodfellowii</name>
    <dbReference type="NCBI Taxonomy" id="882446"/>
    <lineage>
        <taxon>Bacteria</taxon>
        <taxon>Bacillati</taxon>
        <taxon>Actinomycetota</taxon>
        <taxon>Actinomycetes</taxon>
        <taxon>Mycobacteriales</taxon>
        <taxon>Nocardiaceae</taxon>
        <taxon>Nocardia</taxon>
    </lineage>
</organism>
<dbReference type="InterPro" id="IPR019587">
    <property type="entry name" value="Polyketide_cyclase/dehydratase"/>
</dbReference>
<dbReference type="Pfam" id="PF10604">
    <property type="entry name" value="Polyketide_cyc2"/>
    <property type="match status" value="1"/>
</dbReference>
<keyword evidence="2" id="KW-1185">Reference proteome</keyword>
<sequence length="145" mass="15858">MVEVRFVVNAPVKQVFDVLADGWLYANWVVGASHIRDVDSDWPQVGSRIHHSVGPWPLTIDDTTEVVAVDPPRLLELKARAWPAGTASIRLELTGDEATEIRMTEEVSGGPGRLLPSPLQGLLLSPRNTESLSRLADLAVGRFRG</sequence>
<dbReference type="Gene3D" id="3.30.530.20">
    <property type="match status" value="1"/>
</dbReference>
<dbReference type="CDD" id="cd07812">
    <property type="entry name" value="SRPBCC"/>
    <property type="match status" value="1"/>
</dbReference>
<evidence type="ECO:0000313" key="2">
    <source>
        <dbReference type="Proteomes" id="UP001519325"/>
    </source>
</evidence>
<dbReference type="InterPro" id="IPR023393">
    <property type="entry name" value="START-like_dom_sf"/>
</dbReference>
<accession>A0ABS4QGN3</accession>
<dbReference type="SUPFAM" id="SSF55961">
    <property type="entry name" value="Bet v1-like"/>
    <property type="match status" value="1"/>
</dbReference>
<proteinExistence type="predicted"/>